<evidence type="ECO:0000256" key="1">
    <source>
        <dbReference type="SAM" id="MobiDB-lite"/>
    </source>
</evidence>
<dbReference type="Proteomes" id="UP001500622">
    <property type="component" value="Unassembled WGS sequence"/>
</dbReference>
<protein>
    <recommendedName>
        <fullName evidence="4">3-methyladenine DNA glycosylase</fullName>
    </recommendedName>
</protein>
<sequence length="324" mass="36239">MHANGSHPTTVGAPGGAQPSYPGPVTVTITTRMLAPTEWLERAAAHAERADALTAARRERRSRGEKDPVEDFLFEYYPIRPGKLARWHPGAGVVLSDDGDTAVRQELAVRAGWRWHTRTPDGGVTLDLPAYLADRDAGVRWLDDLLRRTAERPAHLGCLGLHEWAMVYRQREHRHELPLRLGQERTDAVVESHPVRCSHFDAFRFFTEPARPLNRTQPTRATQPDLEQPGCLHANMDLLKAGNLLGPACPGELMLDCFELARDIRVLDMRASPYDFRELGHEPVAIETTAGRAEYVAQQRAFAERAAPLRTRLLEVTGLLLHAD</sequence>
<gene>
    <name evidence="2" type="ORF">GCM10023169_32500</name>
</gene>
<dbReference type="EMBL" id="BAABGN010000013">
    <property type="protein sequence ID" value="GAA4429806.1"/>
    <property type="molecule type" value="Genomic_DNA"/>
</dbReference>
<reference evidence="3" key="1">
    <citation type="journal article" date="2019" name="Int. J. Syst. Evol. Microbiol.">
        <title>The Global Catalogue of Microorganisms (GCM) 10K type strain sequencing project: providing services to taxonomists for standard genome sequencing and annotation.</title>
        <authorList>
            <consortium name="The Broad Institute Genomics Platform"/>
            <consortium name="The Broad Institute Genome Sequencing Center for Infectious Disease"/>
            <person name="Wu L."/>
            <person name="Ma J."/>
        </authorList>
    </citation>
    <scope>NUCLEOTIDE SEQUENCE [LARGE SCALE GENOMIC DNA]</scope>
    <source>
        <strain evidence="3">JCM 17810</strain>
    </source>
</reference>
<feature type="region of interest" description="Disordered" evidence="1">
    <location>
        <begin position="1"/>
        <end position="24"/>
    </location>
</feature>
<evidence type="ECO:0008006" key="4">
    <source>
        <dbReference type="Google" id="ProtNLM"/>
    </source>
</evidence>
<name>A0ABP8LHI0_9MICO</name>
<evidence type="ECO:0000313" key="3">
    <source>
        <dbReference type="Proteomes" id="UP001500622"/>
    </source>
</evidence>
<keyword evidence="3" id="KW-1185">Reference proteome</keyword>
<comment type="caution">
    <text evidence="2">The sequence shown here is derived from an EMBL/GenBank/DDBJ whole genome shotgun (WGS) entry which is preliminary data.</text>
</comment>
<organism evidence="2 3">
    <name type="scientific">Georgenia halophila</name>
    <dbReference type="NCBI Taxonomy" id="620889"/>
    <lineage>
        <taxon>Bacteria</taxon>
        <taxon>Bacillati</taxon>
        <taxon>Actinomycetota</taxon>
        <taxon>Actinomycetes</taxon>
        <taxon>Micrococcales</taxon>
        <taxon>Bogoriellaceae</taxon>
        <taxon>Georgenia</taxon>
    </lineage>
</organism>
<evidence type="ECO:0000313" key="2">
    <source>
        <dbReference type="EMBL" id="GAA4429806.1"/>
    </source>
</evidence>
<proteinExistence type="predicted"/>
<accession>A0ABP8LHI0</accession>